<evidence type="ECO:0000256" key="3">
    <source>
        <dbReference type="ARBA" id="ARBA00022989"/>
    </source>
</evidence>
<protein>
    <submittedName>
        <fullName evidence="7">TM2 domain-containing protein</fullName>
    </submittedName>
</protein>
<dbReference type="Pfam" id="PF05154">
    <property type="entry name" value="TM2"/>
    <property type="match status" value="1"/>
</dbReference>
<evidence type="ECO:0000256" key="1">
    <source>
        <dbReference type="ARBA" id="ARBA00004141"/>
    </source>
</evidence>
<evidence type="ECO:0000313" key="7">
    <source>
        <dbReference type="EMBL" id="SEN76277.1"/>
    </source>
</evidence>
<dbReference type="InterPro" id="IPR007829">
    <property type="entry name" value="TM2"/>
</dbReference>
<feature type="transmembrane region" description="Helical" evidence="5">
    <location>
        <begin position="112"/>
        <end position="137"/>
    </location>
</feature>
<evidence type="ECO:0000256" key="2">
    <source>
        <dbReference type="ARBA" id="ARBA00022692"/>
    </source>
</evidence>
<dbReference type="Proteomes" id="UP000199512">
    <property type="component" value="Unassembled WGS sequence"/>
</dbReference>
<proteinExistence type="predicted"/>
<feature type="transmembrane region" description="Helical" evidence="5">
    <location>
        <begin position="87"/>
        <end position="106"/>
    </location>
</feature>
<dbReference type="STRING" id="215200.SAMN05216454_11133"/>
<gene>
    <name evidence="7" type="ORF">SAMN05216454_11133</name>
</gene>
<reference evidence="7 8" key="1">
    <citation type="submission" date="2016-10" db="EMBL/GenBank/DDBJ databases">
        <authorList>
            <person name="de Groot N.N."/>
        </authorList>
    </citation>
    <scope>NUCLEOTIDE SEQUENCE [LARGE SCALE GENOMIC DNA]</scope>
    <source>
        <strain evidence="7 8">Calf135</strain>
    </source>
</reference>
<keyword evidence="4 5" id="KW-0472">Membrane</keyword>
<evidence type="ECO:0000256" key="4">
    <source>
        <dbReference type="ARBA" id="ARBA00023136"/>
    </source>
</evidence>
<evidence type="ECO:0000313" key="8">
    <source>
        <dbReference type="Proteomes" id="UP000199512"/>
    </source>
</evidence>
<dbReference type="AlphaFoldDB" id="A0A1H8J7V0"/>
<dbReference type="OrthoDB" id="9816361at2"/>
<comment type="subcellular location">
    <subcellularLocation>
        <location evidence="1">Membrane</location>
        <topology evidence="1">Multi-pass membrane protein</topology>
    </subcellularLocation>
</comment>
<dbReference type="RefSeq" id="WP_091975838.1">
    <property type="nucleotide sequence ID" value="NZ_FODF01000011.1"/>
</dbReference>
<evidence type="ECO:0000259" key="6">
    <source>
        <dbReference type="Pfam" id="PF05154"/>
    </source>
</evidence>
<accession>A0A1H8J7V0</accession>
<organism evidence="7 8">
    <name type="scientific">Peptostreptococcus russellii</name>
    <dbReference type="NCBI Taxonomy" id="215200"/>
    <lineage>
        <taxon>Bacteria</taxon>
        <taxon>Bacillati</taxon>
        <taxon>Bacillota</taxon>
        <taxon>Clostridia</taxon>
        <taxon>Peptostreptococcales</taxon>
        <taxon>Peptostreptococcaceae</taxon>
        <taxon>Peptostreptococcus</taxon>
    </lineage>
</organism>
<keyword evidence="2 5" id="KW-0812">Transmembrane</keyword>
<dbReference type="EMBL" id="FODF01000011">
    <property type="protein sequence ID" value="SEN76277.1"/>
    <property type="molecule type" value="Genomic_DNA"/>
</dbReference>
<sequence>MYKIIRLTYDEVVIGLPNGNIEKYPRSAINYPNPKVNDYVEIFKDDTEVIISKRSSSIGETVINEFNNFGSNGSNYNSYYGKEVNKLAYVLLAFFVGSFGIHKFYAGKTGMGIVYLLFCWTGIPGIIGVIEAIMALVKPADPCGNIIP</sequence>
<feature type="domain" description="TM2" evidence="6">
    <location>
        <begin position="83"/>
        <end position="133"/>
    </location>
</feature>
<evidence type="ECO:0000256" key="5">
    <source>
        <dbReference type="SAM" id="Phobius"/>
    </source>
</evidence>
<dbReference type="GO" id="GO:0016020">
    <property type="term" value="C:membrane"/>
    <property type="evidence" value="ECO:0007669"/>
    <property type="project" value="UniProtKB-SubCell"/>
</dbReference>
<keyword evidence="8" id="KW-1185">Reference proteome</keyword>
<name>A0A1H8J7V0_9FIRM</name>
<keyword evidence="3 5" id="KW-1133">Transmembrane helix</keyword>